<protein>
    <submittedName>
        <fullName evidence="1">Uncharacterized protein</fullName>
    </submittedName>
</protein>
<reference evidence="1" key="1">
    <citation type="submission" date="2019-10" db="EMBL/GenBank/DDBJ databases">
        <title>The sequence and de novo assembly of the wild yak genome.</title>
        <authorList>
            <person name="Liu Y."/>
        </authorList>
    </citation>
    <scope>NUCLEOTIDE SEQUENCE [LARGE SCALE GENOMIC DNA]</scope>
    <source>
        <strain evidence="1">WY2019</strain>
    </source>
</reference>
<organism evidence="1 2">
    <name type="scientific">Bos mutus</name>
    <name type="common">wild yak</name>
    <dbReference type="NCBI Taxonomy" id="72004"/>
    <lineage>
        <taxon>Eukaryota</taxon>
        <taxon>Metazoa</taxon>
        <taxon>Chordata</taxon>
        <taxon>Craniata</taxon>
        <taxon>Vertebrata</taxon>
        <taxon>Euteleostomi</taxon>
        <taxon>Mammalia</taxon>
        <taxon>Eutheria</taxon>
        <taxon>Laurasiatheria</taxon>
        <taxon>Artiodactyla</taxon>
        <taxon>Ruminantia</taxon>
        <taxon>Pecora</taxon>
        <taxon>Bovidae</taxon>
        <taxon>Bovinae</taxon>
        <taxon>Bos</taxon>
    </lineage>
</organism>
<proteinExistence type="predicted"/>
<comment type="caution">
    <text evidence="1">The sequence shown here is derived from an EMBL/GenBank/DDBJ whole genome shotgun (WGS) entry which is preliminary data.</text>
</comment>
<gene>
    <name evidence="1" type="ORF">E5288_WYG005140</name>
</gene>
<name>A0A6B0S1G2_9CETA</name>
<sequence>MPRNRSHTLGTSPASSRILSQVRSFVLSSRVDLAVHGPATSLDLDTLQTPLSSHAVDDDVRSSPVNVRVSFPSPTHSPGLCSPCLHHGHDSVLQESFGALGEPAAWQSRHS</sequence>
<dbReference type="EMBL" id="VBQZ03000132">
    <property type="protein sequence ID" value="MXQ95321.1"/>
    <property type="molecule type" value="Genomic_DNA"/>
</dbReference>
<keyword evidence="2" id="KW-1185">Reference proteome</keyword>
<accession>A0A6B0S1G2</accession>
<dbReference type="Proteomes" id="UP000322234">
    <property type="component" value="Unassembled WGS sequence"/>
</dbReference>
<evidence type="ECO:0000313" key="1">
    <source>
        <dbReference type="EMBL" id="MXQ95321.1"/>
    </source>
</evidence>
<evidence type="ECO:0000313" key="2">
    <source>
        <dbReference type="Proteomes" id="UP000322234"/>
    </source>
</evidence>
<dbReference type="AlphaFoldDB" id="A0A6B0S1G2"/>